<organism evidence="1">
    <name type="scientific">Bartonella schoenbuchensis (strain DSM 13525 / NCTC 13165 / R1)</name>
    <dbReference type="NCBI Taxonomy" id="687861"/>
    <lineage>
        <taxon>Bacteria</taxon>
        <taxon>Pseudomonadati</taxon>
        <taxon>Pseudomonadota</taxon>
        <taxon>Alphaproteobacteria</taxon>
        <taxon>Hyphomicrobiales</taxon>
        <taxon>Bartonellaceae</taxon>
        <taxon>Bartonella</taxon>
    </lineage>
</organism>
<proteinExistence type="predicted"/>
<reference evidence="1" key="1">
    <citation type="journal article" date="2011" name="PLoS Genet.">
        <title>Parallel evolution of a type IV secretion system in radiating lineages of the host-restricted bacterial pathogen Bartonella.</title>
        <authorList>
            <person name="Engel P."/>
            <person name="Salzburger W."/>
            <person name="Liesch M."/>
            <person name="Chang C.C."/>
            <person name="Maruyama S."/>
            <person name="Lanz C."/>
            <person name="Calteau A."/>
            <person name="Lajus A."/>
            <person name="Medigue C."/>
            <person name="Schuster S.C."/>
            <person name="Dehio C."/>
        </authorList>
    </citation>
    <scope>NUCLEOTIDE SEQUENCE</scope>
    <source>
        <strain evidence="1">R1</strain>
    </source>
</reference>
<dbReference type="EMBL" id="FN645509">
    <property type="protein sequence ID" value="CBI82157.1"/>
    <property type="molecule type" value="Genomic_DNA"/>
</dbReference>
<gene>
    <name evidence="1" type="ORF">B11C_40012</name>
</gene>
<dbReference type="AlphaFoldDB" id="E6YZ69"/>
<evidence type="ECO:0000313" key="1">
    <source>
        <dbReference type="EMBL" id="CBI82157.1"/>
    </source>
</evidence>
<sequence length="38" mass="4279">MGSKGRGGRMSIKQRKDMTFAKILAKPPYLTKCGEFFV</sequence>
<protein>
    <submittedName>
        <fullName evidence="1">Uncharacterized protein</fullName>
    </submittedName>
</protein>
<accession>E6YZ69</accession>
<name>E6YZ69_BARSR</name>